<evidence type="ECO:0000313" key="2">
    <source>
        <dbReference type="Proteomes" id="UP000532373"/>
    </source>
</evidence>
<name>A0A8E2BCW8_9HYPH</name>
<dbReference type="EMBL" id="JACHGI010000001">
    <property type="protein sequence ID" value="MBB6465205.1"/>
    <property type="molecule type" value="Genomic_DNA"/>
</dbReference>
<dbReference type="AlphaFoldDB" id="A0A8E2BCW8"/>
<reference evidence="1 2" key="1">
    <citation type="submission" date="2020-08" db="EMBL/GenBank/DDBJ databases">
        <title>Genomic Encyclopedia of Type Strains, Phase IV (KMG-IV): sequencing the most valuable type-strain genomes for metagenomic binning, comparative biology and taxonomic classification.</title>
        <authorList>
            <person name="Goeker M."/>
        </authorList>
    </citation>
    <scope>NUCLEOTIDE SEQUENCE [LARGE SCALE GENOMIC DNA]</scope>
    <source>
        <strain evidence="1 2">DSM 17454</strain>
    </source>
</reference>
<proteinExistence type="predicted"/>
<organism evidence="1 2">
    <name type="scientific">Aminobacter carboxidus</name>
    <dbReference type="NCBI Taxonomy" id="376165"/>
    <lineage>
        <taxon>Bacteria</taxon>
        <taxon>Pseudomonadati</taxon>
        <taxon>Pseudomonadota</taxon>
        <taxon>Alphaproteobacteria</taxon>
        <taxon>Hyphomicrobiales</taxon>
        <taxon>Phyllobacteriaceae</taxon>
        <taxon>Aminobacter</taxon>
    </lineage>
</organism>
<dbReference type="Proteomes" id="UP000532373">
    <property type="component" value="Unassembled WGS sequence"/>
</dbReference>
<comment type="caution">
    <text evidence="1">The sequence shown here is derived from an EMBL/GenBank/DDBJ whole genome shotgun (WGS) entry which is preliminary data.</text>
</comment>
<evidence type="ECO:0000313" key="1">
    <source>
        <dbReference type="EMBL" id="MBB6465205.1"/>
    </source>
</evidence>
<gene>
    <name evidence="1" type="ORF">HNQ96_001052</name>
</gene>
<protein>
    <submittedName>
        <fullName evidence="1">Uncharacterized protein</fullName>
    </submittedName>
</protein>
<accession>A0A8E2BCW8</accession>
<sequence length="32" mass="3824">MNNRYGTLASWVYNLDKPVGRRRQWSLLRSDA</sequence>